<evidence type="ECO:0000256" key="1">
    <source>
        <dbReference type="SAM" id="SignalP"/>
    </source>
</evidence>
<organism evidence="2 3">
    <name type="scientific">Pediococcus argentinicus</name>
    <dbReference type="NCBI Taxonomy" id="480391"/>
    <lineage>
        <taxon>Bacteria</taxon>
        <taxon>Bacillati</taxon>
        <taxon>Bacillota</taxon>
        <taxon>Bacilli</taxon>
        <taxon>Lactobacillales</taxon>
        <taxon>Lactobacillaceae</taxon>
        <taxon>Pediococcus</taxon>
    </lineage>
</organism>
<keyword evidence="1" id="KW-0732">Signal</keyword>
<evidence type="ECO:0000313" key="3">
    <source>
        <dbReference type="Proteomes" id="UP000051249"/>
    </source>
</evidence>
<accession>A0A0R2NGF1</accession>
<protein>
    <recommendedName>
        <fullName evidence="4">Lipoprotein</fullName>
    </recommendedName>
</protein>
<proteinExistence type="predicted"/>
<reference evidence="2 3" key="1">
    <citation type="journal article" date="2015" name="Genome Announc.">
        <title>Expanding the biotechnology potential of lactobacilli through comparative genomics of 213 strains and associated genera.</title>
        <authorList>
            <person name="Sun Z."/>
            <person name="Harris H.M."/>
            <person name="McCann A."/>
            <person name="Guo C."/>
            <person name="Argimon S."/>
            <person name="Zhang W."/>
            <person name="Yang X."/>
            <person name="Jeffery I.B."/>
            <person name="Cooney J.C."/>
            <person name="Kagawa T.F."/>
            <person name="Liu W."/>
            <person name="Song Y."/>
            <person name="Salvetti E."/>
            <person name="Wrobel A."/>
            <person name="Rasinkangas P."/>
            <person name="Parkhill J."/>
            <person name="Rea M.C."/>
            <person name="O'Sullivan O."/>
            <person name="Ritari J."/>
            <person name="Douillard F.P."/>
            <person name="Paul Ross R."/>
            <person name="Yang R."/>
            <person name="Briner A.E."/>
            <person name="Felis G.E."/>
            <person name="de Vos W.M."/>
            <person name="Barrangou R."/>
            <person name="Klaenhammer T.R."/>
            <person name="Caufield P.W."/>
            <person name="Cui Y."/>
            <person name="Zhang H."/>
            <person name="O'Toole P.W."/>
        </authorList>
    </citation>
    <scope>NUCLEOTIDE SEQUENCE [LARGE SCALE GENOMIC DNA]</scope>
    <source>
        <strain evidence="2 3">DSM 23026</strain>
    </source>
</reference>
<keyword evidence="3" id="KW-1185">Reference proteome</keyword>
<dbReference type="PATRIC" id="fig|480391.4.peg.575"/>
<evidence type="ECO:0008006" key="4">
    <source>
        <dbReference type="Google" id="ProtNLM"/>
    </source>
</evidence>
<dbReference type="Proteomes" id="UP000051249">
    <property type="component" value="Unassembled WGS sequence"/>
</dbReference>
<dbReference type="AlphaFoldDB" id="A0A0R2NGF1"/>
<dbReference type="RefSeq" id="WP_057799659.1">
    <property type="nucleotide sequence ID" value="NZ_BJZZ01000020.1"/>
</dbReference>
<sequence length="221" mass="24822">MFKKLSFTVLILSMLIVMTSCGSKSNKKEVADESSNSTSKKFIKFSIKSKPKKIKEIKNHFALDGYNTQVTEFNDGYQVDITDTSVVAHFVSNLKTNDEDQYIRNTLQPVVTKISKQSESKIYMRSGGSNNNLLFIINKGSLKWSLFDKSIQIQNSLKNDGVSSSVKQSGNDTYKIKIKSSLKSINKSEQLKQAVKNAHSIDGQVRFNIYNGKNDLIDTNV</sequence>
<dbReference type="PROSITE" id="PS51257">
    <property type="entry name" value="PROKAR_LIPOPROTEIN"/>
    <property type="match status" value="1"/>
</dbReference>
<comment type="caution">
    <text evidence="2">The sequence shown here is derived from an EMBL/GenBank/DDBJ whole genome shotgun (WGS) entry which is preliminary data.</text>
</comment>
<feature type="chain" id="PRO_5038923586" description="Lipoprotein" evidence="1">
    <location>
        <begin position="20"/>
        <end position="221"/>
    </location>
</feature>
<evidence type="ECO:0000313" key="2">
    <source>
        <dbReference type="EMBL" id="KRO24903.1"/>
    </source>
</evidence>
<gene>
    <name evidence="2" type="ORF">IV88_GL000567</name>
</gene>
<name>A0A0R2NGF1_9LACO</name>
<feature type="signal peptide" evidence="1">
    <location>
        <begin position="1"/>
        <end position="19"/>
    </location>
</feature>
<dbReference type="EMBL" id="JQCQ01000019">
    <property type="protein sequence ID" value="KRO24903.1"/>
    <property type="molecule type" value="Genomic_DNA"/>
</dbReference>